<dbReference type="GO" id="GO:0005634">
    <property type="term" value="C:nucleus"/>
    <property type="evidence" value="ECO:0007669"/>
    <property type="project" value="TreeGrafter"/>
</dbReference>
<sequence>MPNRNDLTLEQKINLIKENEAGSCYRDLRDKFNVSIGAVSNILKRKREYMSDYETNLSKNVKRKTSHDFSQSINESVYEWFVAQRAKKIPVSGPILQTYARKVARELDGESEFKASNGWLERFRTRYNVNFRVISGEAAAVCEETVADWKSRLATILEEYNPGDVYNCDETGLYYKMMPDRSLVVNKEDCVGGKKSKERFTVLLCANWAGNDKLKPVVIGKAAKPRCFKNIDMKKLPVTWYHNRTAWMNSFLFTDWLQGLDLMMQKQKRKILLFLDNAPVHPVDVKLENVTLKFFPANTTAVIQPMDQGVIRTFKAYYRQQLIQHIITSSTGAQSADDVVITALDAVCWIEIAWKSVSETTLQNTFRKAGFMTPSAPTDLPPPPHSTSSIDEVISAQEQESLKNLDKVLRHVSISGTSMSATDFVDVDADLPAFNEWNDDSEKLISIHVIPNEDPAQNEDFEVEQPPSVTDAIQLLRRLRLLTTARYPELHSLLSQFQSKLIDIYLDSNNVKQRSILDFFQSDGSKTKNFL</sequence>
<dbReference type="PANTHER" id="PTHR19303:SF73">
    <property type="entry name" value="PROTEIN PDC2"/>
    <property type="match status" value="1"/>
</dbReference>
<dbReference type="Gene3D" id="1.10.10.60">
    <property type="entry name" value="Homeodomain-like"/>
    <property type="match status" value="2"/>
</dbReference>
<organism evidence="3 4">
    <name type="scientific">Adineta ricciae</name>
    <name type="common">Rotifer</name>
    <dbReference type="NCBI Taxonomy" id="249248"/>
    <lineage>
        <taxon>Eukaryota</taxon>
        <taxon>Metazoa</taxon>
        <taxon>Spiralia</taxon>
        <taxon>Gnathifera</taxon>
        <taxon>Rotifera</taxon>
        <taxon>Eurotatoria</taxon>
        <taxon>Bdelloidea</taxon>
        <taxon>Adinetida</taxon>
        <taxon>Adinetidae</taxon>
        <taxon>Adineta</taxon>
    </lineage>
</organism>
<dbReference type="Pfam" id="PF03221">
    <property type="entry name" value="HTH_Tnp_Tc5"/>
    <property type="match status" value="1"/>
</dbReference>
<gene>
    <name evidence="3" type="ORF">EDS130_LOCUS42954</name>
</gene>
<dbReference type="SMART" id="SM00674">
    <property type="entry name" value="CENPB"/>
    <property type="match status" value="1"/>
</dbReference>
<reference evidence="3" key="1">
    <citation type="submission" date="2021-02" db="EMBL/GenBank/DDBJ databases">
        <authorList>
            <person name="Nowell W R."/>
        </authorList>
    </citation>
    <scope>NUCLEOTIDE SEQUENCE</scope>
</reference>
<name>A0A815TNL1_ADIRI</name>
<dbReference type="OrthoDB" id="9909311at2759"/>
<dbReference type="InterPro" id="IPR009057">
    <property type="entry name" value="Homeodomain-like_sf"/>
</dbReference>
<dbReference type="PROSITE" id="PS51253">
    <property type="entry name" value="HTH_CENPB"/>
    <property type="match status" value="1"/>
</dbReference>
<evidence type="ECO:0000256" key="1">
    <source>
        <dbReference type="ARBA" id="ARBA00023125"/>
    </source>
</evidence>
<proteinExistence type="predicted"/>
<dbReference type="SUPFAM" id="SSF46689">
    <property type="entry name" value="Homeodomain-like"/>
    <property type="match status" value="1"/>
</dbReference>
<dbReference type="InterPro" id="IPR004875">
    <property type="entry name" value="DDE_SF_endonuclease_dom"/>
</dbReference>
<evidence type="ECO:0000259" key="2">
    <source>
        <dbReference type="PROSITE" id="PS51253"/>
    </source>
</evidence>
<accession>A0A815TNL1</accession>
<dbReference type="AlphaFoldDB" id="A0A815TNL1"/>
<comment type="caution">
    <text evidence="3">The sequence shown here is derived from an EMBL/GenBank/DDBJ whole genome shotgun (WGS) entry which is preliminary data.</text>
</comment>
<dbReference type="InterPro" id="IPR006600">
    <property type="entry name" value="HTH_CenpB_DNA-bd_dom"/>
</dbReference>
<evidence type="ECO:0000313" key="3">
    <source>
        <dbReference type="EMBL" id="CAF1506294.1"/>
    </source>
</evidence>
<dbReference type="InterPro" id="IPR050863">
    <property type="entry name" value="CenT-Element_Derived"/>
</dbReference>
<dbReference type="PANTHER" id="PTHR19303">
    <property type="entry name" value="TRANSPOSON"/>
    <property type="match status" value="1"/>
</dbReference>
<dbReference type="Pfam" id="PF03184">
    <property type="entry name" value="DDE_1"/>
    <property type="match status" value="1"/>
</dbReference>
<dbReference type="GO" id="GO:0003677">
    <property type="term" value="F:DNA binding"/>
    <property type="evidence" value="ECO:0007669"/>
    <property type="project" value="UniProtKB-KW"/>
</dbReference>
<protein>
    <recommendedName>
        <fullName evidence="2">HTH CENPB-type domain-containing protein</fullName>
    </recommendedName>
</protein>
<evidence type="ECO:0000313" key="4">
    <source>
        <dbReference type="Proteomes" id="UP000663852"/>
    </source>
</evidence>
<feature type="domain" description="HTH CENPB-type" evidence="2">
    <location>
        <begin position="61"/>
        <end position="133"/>
    </location>
</feature>
<dbReference type="EMBL" id="CAJNOJ010000664">
    <property type="protein sequence ID" value="CAF1506294.1"/>
    <property type="molecule type" value="Genomic_DNA"/>
</dbReference>
<dbReference type="Proteomes" id="UP000663852">
    <property type="component" value="Unassembled WGS sequence"/>
</dbReference>
<keyword evidence="1" id="KW-0238">DNA-binding</keyword>